<accession>A0A8X6MSH7</accession>
<name>A0A8X6MSH7_NEPPI</name>
<evidence type="ECO:0000313" key="3">
    <source>
        <dbReference type="Proteomes" id="UP000887013"/>
    </source>
</evidence>
<protein>
    <submittedName>
        <fullName evidence="2">Uncharacterized protein</fullName>
    </submittedName>
</protein>
<organism evidence="2 3">
    <name type="scientific">Nephila pilipes</name>
    <name type="common">Giant wood spider</name>
    <name type="synonym">Nephila maculata</name>
    <dbReference type="NCBI Taxonomy" id="299642"/>
    <lineage>
        <taxon>Eukaryota</taxon>
        <taxon>Metazoa</taxon>
        <taxon>Ecdysozoa</taxon>
        <taxon>Arthropoda</taxon>
        <taxon>Chelicerata</taxon>
        <taxon>Arachnida</taxon>
        <taxon>Araneae</taxon>
        <taxon>Araneomorphae</taxon>
        <taxon>Entelegynae</taxon>
        <taxon>Araneoidea</taxon>
        <taxon>Nephilidae</taxon>
        <taxon>Nephila</taxon>
    </lineage>
</organism>
<reference evidence="2" key="1">
    <citation type="submission" date="2020-08" db="EMBL/GenBank/DDBJ databases">
        <title>Multicomponent nature underlies the extraordinary mechanical properties of spider dragline silk.</title>
        <authorList>
            <person name="Kono N."/>
            <person name="Nakamura H."/>
            <person name="Mori M."/>
            <person name="Yoshida Y."/>
            <person name="Ohtoshi R."/>
            <person name="Malay A.D."/>
            <person name="Moran D.A.P."/>
            <person name="Tomita M."/>
            <person name="Numata K."/>
            <person name="Arakawa K."/>
        </authorList>
    </citation>
    <scope>NUCLEOTIDE SEQUENCE</scope>
</reference>
<gene>
    <name evidence="2" type="ORF">NPIL_75581</name>
</gene>
<evidence type="ECO:0000256" key="1">
    <source>
        <dbReference type="SAM" id="MobiDB-lite"/>
    </source>
</evidence>
<dbReference type="EMBL" id="BMAW01001800">
    <property type="protein sequence ID" value="GFS75681.1"/>
    <property type="molecule type" value="Genomic_DNA"/>
</dbReference>
<keyword evidence="3" id="KW-1185">Reference proteome</keyword>
<proteinExistence type="predicted"/>
<dbReference type="AlphaFoldDB" id="A0A8X6MSH7"/>
<feature type="region of interest" description="Disordered" evidence="1">
    <location>
        <begin position="1"/>
        <end position="29"/>
    </location>
</feature>
<sequence>MALPSKSLPHPSGSQQSDRKKTGGGGDAERLRGITHRWMMGFARADMFCLPAALGAFLSGRKIRGIRFLVLAHMLRGLRKYCPVLDAE</sequence>
<comment type="caution">
    <text evidence="2">The sequence shown here is derived from an EMBL/GenBank/DDBJ whole genome shotgun (WGS) entry which is preliminary data.</text>
</comment>
<evidence type="ECO:0000313" key="2">
    <source>
        <dbReference type="EMBL" id="GFS75681.1"/>
    </source>
</evidence>
<feature type="compositionally biased region" description="Basic and acidic residues" evidence="1">
    <location>
        <begin position="17"/>
        <end position="29"/>
    </location>
</feature>
<dbReference type="Proteomes" id="UP000887013">
    <property type="component" value="Unassembled WGS sequence"/>
</dbReference>